<sequence length="196" mass="21753">MVEVLKPDFEIWYVLTRMLWKERNNVLHLQSARSTICILEDVKLWLMDYKNINKVKEPPFRSVPPALNWEAPPLVQLKLNVDAVVNSTTGWIGMGAVIRDSKRTVCGALSTKIKGHPSAYVAECLALCAGLRFALSQGLFISTVESDSLKVISAVKKIEPLSFEGPIINDIIATLRMLGGMFATTLLVRGIMLPTN</sequence>
<reference evidence="3" key="1">
    <citation type="submission" date="2016-06" db="EMBL/GenBank/DDBJ databases">
        <title>Parallel loss of symbiosis genes in relatives of nitrogen-fixing non-legume Parasponia.</title>
        <authorList>
            <person name="Van Velzen R."/>
            <person name="Holmer R."/>
            <person name="Bu F."/>
            <person name="Rutten L."/>
            <person name="Van Zeijl A."/>
            <person name="Liu W."/>
            <person name="Santuari L."/>
            <person name="Cao Q."/>
            <person name="Sharma T."/>
            <person name="Shen D."/>
            <person name="Roswanjaya Y."/>
            <person name="Wardhani T."/>
            <person name="Kalhor M.S."/>
            <person name="Jansen J."/>
            <person name="Van den Hoogen J."/>
            <person name="Gungor B."/>
            <person name="Hartog M."/>
            <person name="Hontelez J."/>
            <person name="Verver J."/>
            <person name="Yang W.-C."/>
            <person name="Schijlen E."/>
            <person name="Repin R."/>
            <person name="Schilthuizen M."/>
            <person name="Schranz E."/>
            <person name="Heidstra R."/>
            <person name="Miyata K."/>
            <person name="Fedorova E."/>
            <person name="Kohlen W."/>
            <person name="Bisseling T."/>
            <person name="Smit S."/>
            <person name="Geurts R."/>
        </authorList>
    </citation>
    <scope>NUCLEOTIDE SEQUENCE [LARGE SCALE GENOMIC DNA]</scope>
    <source>
        <strain evidence="3">cv. WU1-14</strain>
    </source>
</reference>
<comment type="caution">
    <text evidence="2">The sequence shown here is derived from an EMBL/GenBank/DDBJ whole genome shotgun (WGS) entry which is preliminary data.</text>
</comment>
<proteinExistence type="predicted"/>
<evidence type="ECO:0000313" key="2">
    <source>
        <dbReference type="EMBL" id="PON70557.1"/>
    </source>
</evidence>
<accession>A0A2P5DB96</accession>
<dbReference type="InterPro" id="IPR002156">
    <property type="entry name" value="RNaseH_domain"/>
</dbReference>
<dbReference type="InterPro" id="IPR052929">
    <property type="entry name" value="RNase_H-like_EbsB-rel"/>
</dbReference>
<evidence type="ECO:0000259" key="1">
    <source>
        <dbReference type="Pfam" id="PF13456"/>
    </source>
</evidence>
<gene>
    <name evidence="2" type="ORF">PanWU01x14_079310</name>
</gene>
<evidence type="ECO:0000313" key="3">
    <source>
        <dbReference type="Proteomes" id="UP000237105"/>
    </source>
</evidence>
<dbReference type="InterPro" id="IPR012337">
    <property type="entry name" value="RNaseH-like_sf"/>
</dbReference>
<dbReference type="InterPro" id="IPR044730">
    <property type="entry name" value="RNase_H-like_dom_plant"/>
</dbReference>
<dbReference type="GO" id="GO:0003676">
    <property type="term" value="F:nucleic acid binding"/>
    <property type="evidence" value="ECO:0007669"/>
    <property type="project" value="InterPro"/>
</dbReference>
<dbReference type="Pfam" id="PF13456">
    <property type="entry name" value="RVT_3"/>
    <property type="match status" value="1"/>
</dbReference>
<dbReference type="CDD" id="cd06222">
    <property type="entry name" value="RNase_H_like"/>
    <property type="match status" value="1"/>
</dbReference>
<name>A0A2P5DB96_PARAD</name>
<keyword evidence="3" id="KW-1185">Reference proteome</keyword>
<feature type="domain" description="RNase H type-1" evidence="1">
    <location>
        <begin position="80"/>
        <end position="160"/>
    </location>
</feature>
<dbReference type="Gene3D" id="3.30.420.10">
    <property type="entry name" value="Ribonuclease H-like superfamily/Ribonuclease H"/>
    <property type="match status" value="1"/>
</dbReference>
<organism evidence="2 3">
    <name type="scientific">Parasponia andersonii</name>
    <name type="common">Sponia andersonii</name>
    <dbReference type="NCBI Taxonomy" id="3476"/>
    <lineage>
        <taxon>Eukaryota</taxon>
        <taxon>Viridiplantae</taxon>
        <taxon>Streptophyta</taxon>
        <taxon>Embryophyta</taxon>
        <taxon>Tracheophyta</taxon>
        <taxon>Spermatophyta</taxon>
        <taxon>Magnoliopsida</taxon>
        <taxon>eudicotyledons</taxon>
        <taxon>Gunneridae</taxon>
        <taxon>Pentapetalae</taxon>
        <taxon>rosids</taxon>
        <taxon>fabids</taxon>
        <taxon>Rosales</taxon>
        <taxon>Cannabaceae</taxon>
        <taxon>Parasponia</taxon>
    </lineage>
</organism>
<dbReference type="PANTHER" id="PTHR47074">
    <property type="entry name" value="BNAC02G40300D PROTEIN"/>
    <property type="match status" value="1"/>
</dbReference>
<dbReference type="SUPFAM" id="SSF53098">
    <property type="entry name" value="Ribonuclease H-like"/>
    <property type="match status" value="1"/>
</dbReference>
<dbReference type="AlphaFoldDB" id="A0A2P5DB96"/>
<dbReference type="OrthoDB" id="1749524at2759"/>
<dbReference type="GO" id="GO:0004523">
    <property type="term" value="F:RNA-DNA hybrid ribonuclease activity"/>
    <property type="evidence" value="ECO:0007669"/>
    <property type="project" value="InterPro"/>
</dbReference>
<protein>
    <submittedName>
        <fullName evidence="2">Ribonuclease H-like domain containing protein</fullName>
    </submittedName>
</protein>
<dbReference type="Proteomes" id="UP000237105">
    <property type="component" value="Unassembled WGS sequence"/>
</dbReference>
<dbReference type="EMBL" id="JXTB01000049">
    <property type="protein sequence ID" value="PON70557.1"/>
    <property type="molecule type" value="Genomic_DNA"/>
</dbReference>
<dbReference type="PANTHER" id="PTHR47074:SF11">
    <property type="entry name" value="REVERSE TRANSCRIPTASE-LIKE PROTEIN"/>
    <property type="match status" value="1"/>
</dbReference>
<dbReference type="InterPro" id="IPR036397">
    <property type="entry name" value="RNaseH_sf"/>
</dbReference>